<evidence type="ECO:0000256" key="2">
    <source>
        <dbReference type="SAM" id="Phobius"/>
    </source>
</evidence>
<feature type="domain" description="Putative plant transposon protein" evidence="3">
    <location>
        <begin position="16"/>
        <end position="90"/>
    </location>
</feature>
<dbReference type="HOGENOM" id="CLU_028647_0_1_1"/>
<feature type="compositionally biased region" description="Low complexity" evidence="1">
    <location>
        <begin position="113"/>
        <end position="129"/>
    </location>
</feature>
<dbReference type="Pfam" id="PF20167">
    <property type="entry name" value="Transposase_32"/>
    <property type="match status" value="1"/>
</dbReference>
<keyword evidence="5" id="KW-1185">Reference proteome</keyword>
<feature type="region of interest" description="Disordered" evidence="1">
    <location>
        <begin position="113"/>
        <end position="134"/>
    </location>
</feature>
<dbReference type="Gramene" id="PGSC0003DMT400088583">
    <property type="protein sequence ID" value="PGSC0003DMT400088583"/>
    <property type="gene ID" value="PGSC0003DMG400038154"/>
</dbReference>
<protein>
    <submittedName>
        <fullName evidence="4">Integrase core domain containing protein</fullName>
    </submittedName>
</protein>
<proteinExistence type="predicted"/>
<evidence type="ECO:0000256" key="1">
    <source>
        <dbReference type="SAM" id="MobiDB-lite"/>
    </source>
</evidence>
<dbReference type="InterPro" id="IPR046796">
    <property type="entry name" value="Transposase_32_dom"/>
</dbReference>
<sequence>MASMRNGSPLYGWASERATLNFVAKFFWLLVRNRVSPTKADNQVTWDRAVMVAAMVAGVEINFARMLLAEIQERAFKTSTTYPFPCLIFNCAGTRECRSGIVIVLPDHTDTVPASSSKPASRAPSSSQSTPQLGDTVFPLARVQKLEAQMATLLHHIQTWMQKSIAESEARMEQRMDGMMDRKAELASLRTDVDAILAAPSVELQVAPTALADDTVLDALFSGTAEERLAPTHAKGKWHRSHHTEEEKAQKIQHWQENEARRTLLLDEELSQQRVCERVAGESSSSPVVEVQPVLRDVVSTTHGAMRVIESTTEGAMIADVGTTEGAPTIVPAGSEKPDPLLVDDSPALCATGLLHPIHFLLLFLYALGTIAFIFVGGGVNGL</sequence>
<reference evidence="5" key="1">
    <citation type="journal article" date="2011" name="Nature">
        <title>Genome sequence and analysis of the tuber crop potato.</title>
        <authorList>
            <consortium name="The Potato Genome Sequencing Consortium"/>
        </authorList>
    </citation>
    <scope>NUCLEOTIDE SEQUENCE [LARGE SCALE GENOMIC DNA]</scope>
    <source>
        <strain evidence="5">cv. DM1-3 516 R44</strain>
    </source>
</reference>
<evidence type="ECO:0000313" key="5">
    <source>
        <dbReference type="Proteomes" id="UP000011115"/>
    </source>
</evidence>
<feature type="transmembrane region" description="Helical" evidence="2">
    <location>
        <begin position="358"/>
        <end position="380"/>
    </location>
</feature>
<name>M1DG99_SOLTU</name>
<reference evidence="4" key="2">
    <citation type="submission" date="2015-06" db="UniProtKB">
        <authorList>
            <consortium name="EnsemblPlants"/>
        </authorList>
    </citation>
    <scope>IDENTIFICATION</scope>
    <source>
        <strain evidence="4">DM1-3 516 R44</strain>
    </source>
</reference>
<dbReference type="PaxDb" id="4113-PGSC0003DMT400088583"/>
<keyword evidence="2" id="KW-0812">Transmembrane</keyword>
<dbReference type="InParanoid" id="M1DG99"/>
<evidence type="ECO:0000313" key="4">
    <source>
        <dbReference type="EnsemblPlants" id="PGSC0003DMT400088583"/>
    </source>
</evidence>
<dbReference type="AlphaFoldDB" id="M1DG99"/>
<dbReference type="Proteomes" id="UP000011115">
    <property type="component" value="Unassembled WGS sequence"/>
</dbReference>
<organism evidence="4 5">
    <name type="scientific">Solanum tuberosum</name>
    <name type="common">Potato</name>
    <dbReference type="NCBI Taxonomy" id="4113"/>
    <lineage>
        <taxon>Eukaryota</taxon>
        <taxon>Viridiplantae</taxon>
        <taxon>Streptophyta</taxon>
        <taxon>Embryophyta</taxon>
        <taxon>Tracheophyta</taxon>
        <taxon>Spermatophyta</taxon>
        <taxon>Magnoliopsida</taxon>
        <taxon>eudicotyledons</taxon>
        <taxon>Gunneridae</taxon>
        <taxon>Pentapetalae</taxon>
        <taxon>asterids</taxon>
        <taxon>lamiids</taxon>
        <taxon>Solanales</taxon>
        <taxon>Solanaceae</taxon>
        <taxon>Solanoideae</taxon>
        <taxon>Solaneae</taxon>
        <taxon>Solanum</taxon>
    </lineage>
</organism>
<accession>M1DG99</accession>
<dbReference type="EnsemblPlants" id="PGSC0003DMT400088583">
    <property type="protein sequence ID" value="PGSC0003DMT400088583"/>
    <property type="gene ID" value="PGSC0003DMG400038154"/>
</dbReference>
<evidence type="ECO:0000259" key="3">
    <source>
        <dbReference type="Pfam" id="PF20167"/>
    </source>
</evidence>
<keyword evidence="2" id="KW-0472">Membrane</keyword>
<keyword evidence="2" id="KW-1133">Transmembrane helix</keyword>